<accession>A0A5N5K3N9</accession>
<proteinExistence type="predicted"/>
<dbReference type="EMBL" id="VDCV01000015">
    <property type="protein sequence ID" value="KAB5524035.1"/>
    <property type="molecule type" value="Genomic_DNA"/>
</dbReference>
<feature type="compositionally biased region" description="Polar residues" evidence="1">
    <location>
        <begin position="921"/>
        <end position="934"/>
    </location>
</feature>
<organism evidence="2 3">
    <name type="scientific">Salix brachista</name>
    <dbReference type="NCBI Taxonomy" id="2182728"/>
    <lineage>
        <taxon>Eukaryota</taxon>
        <taxon>Viridiplantae</taxon>
        <taxon>Streptophyta</taxon>
        <taxon>Embryophyta</taxon>
        <taxon>Tracheophyta</taxon>
        <taxon>Spermatophyta</taxon>
        <taxon>Magnoliopsida</taxon>
        <taxon>eudicotyledons</taxon>
        <taxon>Gunneridae</taxon>
        <taxon>Pentapetalae</taxon>
        <taxon>rosids</taxon>
        <taxon>fabids</taxon>
        <taxon>Malpighiales</taxon>
        <taxon>Salicaceae</taxon>
        <taxon>Saliceae</taxon>
        <taxon>Salix</taxon>
    </lineage>
</organism>
<dbReference type="Proteomes" id="UP000326939">
    <property type="component" value="Chromosome 15"/>
</dbReference>
<protein>
    <submittedName>
        <fullName evidence="2">Uncharacterized protein</fullName>
    </submittedName>
</protein>
<feature type="compositionally biased region" description="Polar residues" evidence="1">
    <location>
        <begin position="1104"/>
        <end position="1113"/>
    </location>
</feature>
<comment type="caution">
    <text evidence="2">The sequence shown here is derived from an EMBL/GenBank/DDBJ whole genome shotgun (WGS) entry which is preliminary data.</text>
</comment>
<keyword evidence="3" id="KW-1185">Reference proteome</keyword>
<feature type="region of interest" description="Disordered" evidence="1">
    <location>
        <begin position="717"/>
        <end position="739"/>
    </location>
</feature>
<dbReference type="PANTHER" id="PTHR34361">
    <property type="entry name" value="OS08G0157800 PROTEIN"/>
    <property type="match status" value="1"/>
</dbReference>
<feature type="compositionally biased region" description="Basic and acidic residues" evidence="1">
    <location>
        <begin position="1092"/>
        <end position="1103"/>
    </location>
</feature>
<feature type="region of interest" description="Disordered" evidence="1">
    <location>
        <begin position="1081"/>
        <end position="1113"/>
    </location>
</feature>
<evidence type="ECO:0000256" key="1">
    <source>
        <dbReference type="SAM" id="MobiDB-lite"/>
    </source>
</evidence>
<feature type="region of interest" description="Disordered" evidence="1">
    <location>
        <begin position="921"/>
        <end position="940"/>
    </location>
</feature>
<dbReference type="AlphaFoldDB" id="A0A5N5K3N9"/>
<evidence type="ECO:0000313" key="3">
    <source>
        <dbReference type="Proteomes" id="UP000326939"/>
    </source>
</evidence>
<feature type="region of interest" description="Disordered" evidence="1">
    <location>
        <begin position="303"/>
        <end position="327"/>
    </location>
</feature>
<gene>
    <name evidence="2" type="ORF">DKX38_021784</name>
</gene>
<feature type="region of interest" description="Disordered" evidence="1">
    <location>
        <begin position="945"/>
        <end position="972"/>
    </location>
</feature>
<name>A0A5N5K3N9_9ROSI</name>
<feature type="compositionally biased region" description="Polar residues" evidence="1">
    <location>
        <begin position="953"/>
        <end position="968"/>
    </location>
</feature>
<reference evidence="3" key="1">
    <citation type="journal article" date="2019" name="Gigascience">
        <title>De novo genome assembly of the endangered Acer yangbiense, a plant species with extremely small populations endemic to Yunnan Province, China.</title>
        <authorList>
            <person name="Yang J."/>
            <person name="Wariss H.M."/>
            <person name="Tao L."/>
            <person name="Zhang R."/>
            <person name="Yun Q."/>
            <person name="Hollingsworth P."/>
            <person name="Dao Z."/>
            <person name="Luo G."/>
            <person name="Guo H."/>
            <person name="Ma Y."/>
            <person name="Sun W."/>
        </authorList>
    </citation>
    <scope>NUCLEOTIDE SEQUENCE [LARGE SCALE GENOMIC DNA]</scope>
    <source>
        <strain evidence="3">cv. br00</strain>
    </source>
</reference>
<sequence>MMNYGFSYDYNNGGGSSFSSSNLSASAPPFTVDRSVAKPLLDLTEPTYPVSLNSSLHSWATSNSHISNSRPDLFPIPSLEFDSVPSPLAFGSPSPTSQMPSMSHPLVSASTDAVLYGQGNPSIVEAEPYYPSSYVSPAIAIDDSLKILNQSGYELLSASHVGTSNGSTRDDYSQSSVGLEHTTQWSGLWEGVSDWHQSKKLQLDGSFCAKENFINQGFSAFKDISKCEETSLGIGVVGRQMHTESANTGQMDDKAFLGEKPKFMPAGYSTPSPLVFPSVEPQAYLQVQSSNVVNSLINHMASYEKSSRKHDASPNDSMPVMKPSPAVVIRSPGKDTYSFKIMKTGCDGDEKGNSSSSVQEPNPFISSEGKVFYDSSQISFHLKQNDNYMTEISSKNNEELPSNKNISVDFLDQIFKAKMDDKVPCGNLDFFNLAMDGHEAIGSAENTSESLDHYNHAVDSPCWKGAPVSLLSAFEVSEVVNPLIPKKVEACNGLSPHGPQISPPATNDAVKACPEKQSSISVPLNHESLGCQQASLFKRPLVAKVLFREEIDDTGKYGPYQRIPSYCHEAQISDVIDDETWIESILSDFNSLHTEQRNLDDGEWPSKKDSCVADVRRKINDDPDYCSSHIPFHAIEQILSSPSSSEHAPAQHTQSLGGKLVSKMHARTLVDTMHNLTELLLSYSLNDTCELKDEDFDVLKDVINNLDICISKNSEMKNSTQESLRPQQATSQLPGKLSDRDKGQLEFQQFEEEEEHKIASVKRKEKLSSWVSTRFAADTVKDDNMTRAIKKVLAENFLIKEESESQILLFKNLWLEAEASLCSVNYMARFNRMKIEMEKGNSQKANDFSSVAPVVPEKSTVMENLSSPKVSSDILFADHKGSPVQDVSFLDSSILSRNSHSDDVMAKFHILKSRVSDSNSVNTSAVERLSSSKVSPDLNKVDKLAHETKDSTKPNVSIQDSQMSGTSSHADDVSIHEDDVIARFHILKGRVDNSSSGNTSALEKLSSSKVYPDLNKVDKMVHDTKHSTKPHITIQDSPMARRSSHADDVMARFRTLKGRVDNSNSVNISAMEKLPISKVSSDLSNAGGLTVEGKDSTKPDITKQDSPLPSSSNHAEDFEAAIMARLLILEHRDGCSSSLEMEERQPESIDIGYTSLRREVPMGKGGLKDRILDVNMEPVIQNYPADSAEDKSTVKGFRLFVNDDAEAQSNLTQPHAGWYDSCSSDWEHVLKEEIVGQGH</sequence>
<dbReference type="PANTHER" id="PTHR34361:SF2">
    <property type="entry name" value="OS08G0157800 PROTEIN"/>
    <property type="match status" value="1"/>
</dbReference>
<feature type="compositionally biased region" description="Polar residues" evidence="1">
    <location>
        <begin position="717"/>
        <end position="733"/>
    </location>
</feature>
<evidence type="ECO:0000313" key="2">
    <source>
        <dbReference type="EMBL" id="KAB5524035.1"/>
    </source>
</evidence>